<feature type="domain" description="Glycosyltransferase 2-like" evidence="4">
    <location>
        <begin position="5"/>
        <end position="164"/>
    </location>
</feature>
<accession>A0A412G631</accession>
<evidence type="ECO:0000256" key="3">
    <source>
        <dbReference type="ARBA" id="ARBA00022679"/>
    </source>
</evidence>
<dbReference type="InterPro" id="IPR029044">
    <property type="entry name" value="Nucleotide-diphossugar_trans"/>
</dbReference>
<sequence>MPELSVIMSVYKENLDYIRLAIVSILEQSEINFEFIIILDCPERNDVEKLIMNFHDSRLILLKNKKNLGLAKSLNIALDHAKGIYIARMDADDIAKKDRFEKQIKLLKNTDADVVSCRAIFIDDHGNIIGKMKPIRKNNINKKLPIKNVILHPGVMMKKEAVIEVGLYREFPVCQDYDLWLRMLTKKKLILISNEYLMYFRRYSDSISSKNRAKQFVCDHYAKELYKVRENNDEGNDSFSNVELKKRIDYVQESDKSSIDNYITVRNKLRDKISINNILCILKLMLNPMIRILVKEQIQYFFTEI</sequence>
<proteinExistence type="inferred from homology"/>
<dbReference type="Pfam" id="PF00535">
    <property type="entry name" value="Glycos_transf_2"/>
    <property type="match status" value="1"/>
</dbReference>
<dbReference type="EMBL" id="QRUP01000001">
    <property type="protein sequence ID" value="RGR76709.1"/>
    <property type="molecule type" value="Genomic_DNA"/>
</dbReference>
<reference evidence="5 6" key="1">
    <citation type="submission" date="2018-08" db="EMBL/GenBank/DDBJ databases">
        <title>A genome reference for cultivated species of the human gut microbiota.</title>
        <authorList>
            <person name="Zou Y."/>
            <person name="Xue W."/>
            <person name="Luo G."/>
        </authorList>
    </citation>
    <scope>NUCLEOTIDE SEQUENCE [LARGE SCALE GENOMIC DNA]</scope>
    <source>
        <strain evidence="5 6">AF24-29</strain>
    </source>
</reference>
<evidence type="ECO:0000256" key="1">
    <source>
        <dbReference type="ARBA" id="ARBA00006739"/>
    </source>
</evidence>
<dbReference type="GeneID" id="83013796"/>
<comment type="caution">
    <text evidence="5">The sequence shown here is derived from an EMBL/GenBank/DDBJ whole genome shotgun (WGS) entry which is preliminary data.</text>
</comment>
<name>A0A412G631_9FIRM</name>
<keyword evidence="3 5" id="KW-0808">Transferase</keyword>
<dbReference type="PANTHER" id="PTHR43685">
    <property type="entry name" value="GLYCOSYLTRANSFERASE"/>
    <property type="match status" value="1"/>
</dbReference>
<comment type="similarity">
    <text evidence="1">Belongs to the glycosyltransferase 2 family.</text>
</comment>
<dbReference type="SUPFAM" id="SSF53448">
    <property type="entry name" value="Nucleotide-diphospho-sugar transferases"/>
    <property type="match status" value="1"/>
</dbReference>
<organism evidence="5 6">
    <name type="scientific">Holdemania filiformis</name>
    <dbReference type="NCBI Taxonomy" id="61171"/>
    <lineage>
        <taxon>Bacteria</taxon>
        <taxon>Bacillati</taxon>
        <taxon>Bacillota</taxon>
        <taxon>Erysipelotrichia</taxon>
        <taxon>Erysipelotrichales</taxon>
        <taxon>Erysipelotrichaceae</taxon>
        <taxon>Holdemania</taxon>
    </lineage>
</organism>
<dbReference type="Proteomes" id="UP000284178">
    <property type="component" value="Unassembled WGS sequence"/>
</dbReference>
<dbReference type="GO" id="GO:0016757">
    <property type="term" value="F:glycosyltransferase activity"/>
    <property type="evidence" value="ECO:0007669"/>
    <property type="project" value="UniProtKB-KW"/>
</dbReference>
<evidence type="ECO:0000313" key="6">
    <source>
        <dbReference type="Proteomes" id="UP000284178"/>
    </source>
</evidence>
<dbReference type="PANTHER" id="PTHR43685:SF5">
    <property type="entry name" value="GLYCOSYLTRANSFERASE EPSE-RELATED"/>
    <property type="match status" value="1"/>
</dbReference>
<evidence type="ECO:0000259" key="4">
    <source>
        <dbReference type="Pfam" id="PF00535"/>
    </source>
</evidence>
<keyword evidence="6" id="KW-1185">Reference proteome</keyword>
<dbReference type="InterPro" id="IPR050834">
    <property type="entry name" value="Glycosyltransf_2"/>
</dbReference>
<dbReference type="AlphaFoldDB" id="A0A412G631"/>
<dbReference type="InterPro" id="IPR001173">
    <property type="entry name" value="Glyco_trans_2-like"/>
</dbReference>
<gene>
    <name evidence="5" type="ORF">DWY25_00010</name>
</gene>
<protein>
    <submittedName>
        <fullName evidence="5">Glycosyltransferase</fullName>
    </submittedName>
</protein>
<evidence type="ECO:0000313" key="5">
    <source>
        <dbReference type="EMBL" id="RGR76709.1"/>
    </source>
</evidence>
<keyword evidence="2" id="KW-0328">Glycosyltransferase</keyword>
<dbReference type="Gene3D" id="3.90.550.10">
    <property type="entry name" value="Spore Coat Polysaccharide Biosynthesis Protein SpsA, Chain A"/>
    <property type="match status" value="1"/>
</dbReference>
<evidence type="ECO:0000256" key="2">
    <source>
        <dbReference type="ARBA" id="ARBA00022676"/>
    </source>
</evidence>
<dbReference type="RefSeq" id="WP_117892133.1">
    <property type="nucleotide sequence ID" value="NZ_CABJCV010000001.1"/>
</dbReference>